<reference evidence="2 3" key="1">
    <citation type="journal article" date="2020" name="Cell Host Microbe">
        <title>Functional and Genomic Variation between Human-Derived Isolates of Lachnospiraceae Reveals Inter- and Intra-Species Diversity.</title>
        <authorList>
            <person name="Sorbara M.T."/>
            <person name="Littmann E.R."/>
            <person name="Fontana E."/>
            <person name="Moody T.U."/>
            <person name="Kohout C.E."/>
            <person name="Gjonbalaj M."/>
            <person name="Eaton V."/>
            <person name="Seok R."/>
            <person name="Leiner I.M."/>
            <person name="Pamer E.G."/>
        </authorList>
    </citation>
    <scope>NUCLEOTIDE SEQUENCE [LARGE SCALE GENOMIC DNA]</scope>
    <source>
        <strain evidence="2 3">MSK.17.74</strain>
    </source>
</reference>
<organism evidence="2 3">
    <name type="scientific">Blautia faecis</name>
    <dbReference type="NCBI Taxonomy" id="871665"/>
    <lineage>
        <taxon>Bacteria</taxon>
        <taxon>Bacillati</taxon>
        <taxon>Bacillota</taxon>
        <taxon>Clostridia</taxon>
        <taxon>Lachnospirales</taxon>
        <taxon>Lachnospiraceae</taxon>
        <taxon>Blautia</taxon>
    </lineage>
</organism>
<feature type="domain" description="Endonuclease GajA/Old nuclease/RecF-like AAA" evidence="1">
    <location>
        <begin position="1"/>
        <end position="352"/>
    </location>
</feature>
<keyword evidence="2" id="KW-0067">ATP-binding</keyword>
<comment type="caution">
    <text evidence="2">The sequence shown here is derived from an EMBL/GenBank/DDBJ whole genome shotgun (WGS) entry which is preliminary data.</text>
</comment>
<dbReference type="Gene3D" id="3.40.50.300">
    <property type="entry name" value="P-loop containing nucleotide triphosphate hydrolases"/>
    <property type="match status" value="1"/>
</dbReference>
<keyword evidence="3" id="KW-1185">Reference proteome</keyword>
<sequence length="425" mass="47985">MIKSFIFENFKSFEKAELNLEALTSLIGTNSSGKSNAIEGIHILADTATGLELSTILDGTRNMDSHIRGGSKSCCRFKTSAFKLGCLIDLDEKYDLYYYIKISTNKKVWVEEEALYKVVNGKTELAGGEKIFKTKLRTKESGDIQAEYNDKKAGRNPDILCMRVSSVLAQLRTKLPQNTDRDRECLGYIELVLENLKKIFILNPVPSDMRDYVRITDTDLKENCENISAVLRHLCEDSEKKKELLKIVSDLPENEIKDIGFITTQLDDVIFALREKYINSSELFDAKKLSDGTLRCIAIVAAILTIPEGSTLVIEEIDNGIHASRVQALIKNLSLLGEKRKIDIILTTHNPVLLNGYKKQQLLGVSVVYRENEKGTSKFIPFVDIRNYPQVFVRGGLGEAMLDESLLNLIKCPSEKKDYSWMEDF</sequence>
<keyword evidence="2" id="KW-0547">Nucleotide-binding</keyword>
<dbReference type="InterPro" id="IPR014555">
    <property type="entry name" value="RecF-like"/>
</dbReference>
<dbReference type="InterPro" id="IPR041685">
    <property type="entry name" value="AAA_GajA/Old/RecF-like"/>
</dbReference>
<evidence type="ECO:0000313" key="2">
    <source>
        <dbReference type="EMBL" id="NSG86048.1"/>
    </source>
</evidence>
<evidence type="ECO:0000313" key="3">
    <source>
        <dbReference type="Proteomes" id="UP001644719"/>
    </source>
</evidence>
<dbReference type="SUPFAM" id="SSF52540">
    <property type="entry name" value="P-loop containing nucleoside triphosphate hydrolases"/>
    <property type="match status" value="1"/>
</dbReference>
<dbReference type="PIRSF" id="PIRSF029347">
    <property type="entry name" value="RecF"/>
    <property type="match status" value="1"/>
</dbReference>
<dbReference type="InterPro" id="IPR027417">
    <property type="entry name" value="P-loop_NTPase"/>
</dbReference>
<dbReference type="PANTHER" id="PTHR40396">
    <property type="entry name" value="ATPASE-LIKE PROTEIN"/>
    <property type="match status" value="1"/>
</dbReference>
<name>A0ABX2HA43_9FIRM</name>
<protein>
    <submittedName>
        <fullName evidence="2">ATP-binding protein</fullName>
    </submittedName>
</protein>
<dbReference type="Proteomes" id="UP001644719">
    <property type="component" value="Unassembled WGS sequence"/>
</dbReference>
<dbReference type="RefSeq" id="WP_173735720.1">
    <property type="nucleotide sequence ID" value="NZ_JAAITS010000031.1"/>
</dbReference>
<dbReference type="EMBL" id="JAAITS010000031">
    <property type="protein sequence ID" value="NSG86048.1"/>
    <property type="molecule type" value="Genomic_DNA"/>
</dbReference>
<evidence type="ECO:0000259" key="1">
    <source>
        <dbReference type="Pfam" id="PF13175"/>
    </source>
</evidence>
<proteinExistence type="predicted"/>
<gene>
    <name evidence="2" type="ORF">G5B17_11620</name>
</gene>
<accession>A0ABX2HA43</accession>
<dbReference type="PANTHER" id="PTHR40396:SF1">
    <property type="entry name" value="ATPASE AAA-TYPE CORE DOMAIN-CONTAINING PROTEIN"/>
    <property type="match status" value="1"/>
</dbReference>
<dbReference type="GO" id="GO:0005524">
    <property type="term" value="F:ATP binding"/>
    <property type="evidence" value="ECO:0007669"/>
    <property type="project" value="UniProtKB-KW"/>
</dbReference>
<dbReference type="Pfam" id="PF13175">
    <property type="entry name" value="AAA_15"/>
    <property type="match status" value="1"/>
</dbReference>